<sequence length="314" mass="34637">MTRPLCGVGDAVRPQPTSHPLGQGFESPVRLATGDSPREEGVPVAELKRPGAALHFIESGPRNAPVVVLGHGLFFTGSLFHHQLDALEQQFRCVSFDWRGHGLTSARGPFAMNDLVDDLEALLSTINRPVHYVGHGLGGSAALPLAARRGELFRSLTLLGASANAEDPDDAYWYLRLANRYRRLGGWAVRPKLRQALFCETSLRGGQVRREVDHWAEEFGQSSRAELRHAIRAFANRRGTQPEAHSLRVPTQLIVGEDDAVNPPYRSRRLEELISGAEVHTVEGAGHAVPLESPQTVTHLVRSFVERVEHLPRH</sequence>
<protein>
    <submittedName>
        <fullName evidence="3">Alpha/beta hydrolase</fullName>
    </submittedName>
</protein>
<comment type="caution">
    <text evidence="3">The sequence shown here is derived from an EMBL/GenBank/DDBJ whole genome shotgun (WGS) entry which is preliminary data.</text>
</comment>
<dbReference type="InterPro" id="IPR000073">
    <property type="entry name" value="AB_hydrolase_1"/>
</dbReference>
<dbReference type="InterPro" id="IPR050266">
    <property type="entry name" value="AB_hydrolase_sf"/>
</dbReference>
<dbReference type="AlphaFoldDB" id="A0A417Z7Q0"/>
<feature type="region of interest" description="Disordered" evidence="1">
    <location>
        <begin position="1"/>
        <end position="38"/>
    </location>
</feature>
<dbReference type="EMBL" id="QWLM01000004">
    <property type="protein sequence ID" value="RHW46665.1"/>
    <property type="molecule type" value="Genomic_DNA"/>
</dbReference>
<reference evidence="3 4" key="1">
    <citation type="submission" date="2018-08" db="EMBL/GenBank/DDBJ databases">
        <title>Whole genome sequence analysis of Dermacoccus abyssi bacteria isolated from Deep Mariana trench Micromonospora spp reveals genes involved in the environmental adaptation and production of secondary metabolites.</title>
        <authorList>
            <person name="Abdel-Mageed W.M."/>
            <person name="Lehri B."/>
            <person name="Nouioui I."/>
            <person name="Goodfellow I."/>
            <person name="Jaspars M."/>
            <person name="Karlyshev A."/>
        </authorList>
    </citation>
    <scope>NUCLEOTIDE SEQUENCE [LARGE SCALE GENOMIC DNA]</scope>
    <source>
        <strain evidence="3 4">MT1.1</strain>
    </source>
</reference>
<name>A0A417Z7Q0_9MICO</name>
<feature type="domain" description="AB hydrolase-1" evidence="2">
    <location>
        <begin position="67"/>
        <end position="297"/>
    </location>
</feature>
<dbReference type="InterPro" id="IPR029058">
    <property type="entry name" value="AB_hydrolase_fold"/>
</dbReference>
<dbReference type="SUPFAM" id="SSF53474">
    <property type="entry name" value="alpha/beta-Hydrolases"/>
    <property type="match status" value="1"/>
</dbReference>
<dbReference type="Proteomes" id="UP000285376">
    <property type="component" value="Unassembled WGS sequence"/>
</dbReference>
<dbReference type="Pfam" id="PF12697">
    <property type="entry name" value="Abhydrolase_6"/>
    <property type="match status" value="1"/>
</dbReference>
<evidence type="ECO:0000313" key="3">
    <source>
        <dbReference type="EMBL" id="RHW46665.1"/>
    </source>
</evidence>
<organism evidence="3 4">
    <name type="scientific">Dermacoccus abyssi</name>
    <dbReference type="NCBI Taxonomy" id="322596"/>
    <lineage>
        <taxon>Bacteria</taxon>
        <taxon>Bacillati</taxon>
        <taxon>Actinomycetota</taxon>
        <taxon>Actinomycetes</taxon>
        <taxon>Micrococcales</taxon>
        <taxon>Dermacoccaceae</taxon>
        <taxon>Dermacoccus</taxon>
    </lineage>
</organism>
<evidence type="ECO:0000256" key="1">
    <source>
        <dbReference type="SAM" id="MobiDB-lite"/>
    </source>
</evidence>
<dbReference type="Gene3D" id="3.40.50.1820">
    <property type="entry name" value="alpha/beta hydrolase"/>
    <property type="match status" value="1"/>
</dbReference>
<dbReference type="GO" id="GO:0016787">
    <property type="term" value="F:hydrolase activity"/>
    <property type="evidence" value="ECO:0007669"/>
    <property type="project" value="UniProtKB-KW"/>
</dbReference>
<evidence type="ECO:0000259" key="2">
    <source>
        <dbReference type="Pfam" id="PF12697"/>
    </source>
</evidence>
<dbReference type="PRINTS" id="PR00412">
    <property type="entry name" value="EPOXHYDRLASE"/>
</dbReference>
<proteinExistence type="predicted"/>
<keyword evidence="3" id="KW-0378">Hydrolase</keyword>
<accession>A0A417Z7Q0</accession>
<dbReference type="PANTHER" id="PTHR43798">
    <property type="entry name" value="MONOACYLGLYCEROL LIPASE"/>
    <property type="match status" value="1"/>
</dbReference>
<gene>
    <name evidence="3" type="ORF">D1832_05395</name>
</gene>
<evidence type="ECO:0000313" key="4">
    <source>
        <dbReference type="Proteomes" id="UP000285376"/>
    </source>
</evidence>
<dbReference type="InterPro" id="IPR000639">
    <property type="entry name" value="Epox_hydrolase-like"/>
</dbReference>